<keyword evidence="2 4" id="KW-0863">Zinc-finger</keyword>
<dbReference type="InterPro" id="IPR001876">
    <property type="entry name" value="Znf_RanBP2"/>
</dbReference>
<dbReference type="Gene3D" id="4.10.1060.10">
    <property type="entry name" value="Zinc finger, RanBP2-type"/>
    <property type="match status" value="1"/>
</dbReference>
<evidence type="ECO:0000256" key="4">
    <source>
        <dbReference type="PROSITE-ProRule" id="PRU00322"/>
    </source>
</evidence>
<feature type="domain" description="RanBP2-type" evidence="5">
    <location>
        <begin position="44"/>
        <end position="73"/>
    </location>
</feature>
<dbReference type="InterPro" id="IPR036443">
    <property type="entry name" value="Znf_RanBP2_sf"/>
</dbReference>
<dbReference type="PROSITE" id="PS50199">
    <property type="entry name" value="ZF_RANBP2_2"/>
    <property type="match status" value="1"/>
</dbReference>
<dbReference type="Gramene" id="Jr08_02490_p1">
    <property type="protein sequence ID" value="cds.Jr08_02490_p1"/>
    <property type="gene ID" value="Jr08_02490"/>
</dbReference>
<gene>
    <name evidence="6" type="ORF">F2P56_017605</name>
</gene>
<dbReference type="Proteomes" id="UP000619265">
    <property type="component" value="Unassembled WGS sequence"/>
</dbReference>
<organism evidence="6 7">
    <name type="scientific">Juglans regia</name>
    <name type="common">English walnut</name>
    <dbReference type="NCBI Taxonomy" id="51240"/>
    <lineage>
        <taxon>Eukaryota</taxon>
        <taxon>Viridiplantae</taxon>
        <taxon>Streptophyta</taxon>
        <taxon>Embryophyta</taxon>
        <taxon>Tracheophyta</taxon>
        <taxon>Spermatophyta</taxon>
        <taxon>Magnoliopsida</taxon>
        <taxon>eudicotyledons</taxon>
        <taxon>Gunneridae</taxon>
        <taxon>Pentapetalae</taxon>
        <taxon>rosids</taxon>
        <taxon>fabids</taxon>
        <taxon>Fagales</taxon>
        <taxon>Juglandaceae</taxon>
        <taxon>Juglans</taxon>
    </lineage>
</organism>
<evidence type="ECO:0000313" key="7">
    <source>
        <dbReference type="Proteomes" id="UP000619265"/>
    </source>
</evidence>
<evidence type="ECO:0000256" key="1">
    <source>
        <dbReference type="ARBA" id="ARBA00022723"/>
    </source>
</evidence>
<reference evidence="6" key="1">
    <citation type="submission" date="2015-10" db="EMBL/GenBank/DDBJ databases">
        <authorList>
            <person name="Martinez-Garcia P.J."/>
            <person name="Crepeau M.W."/>
            <person name="Puiu D."/>
            <person name="Gonzalez-Ibeas D."/>
            <person name="Whalen J."/>
            <person name="Stevens K."/>
            <person name="Paul R."/>
            <person name="Butterfield T."/>
            <person name="Britton M."/>
            <person name="Reagan R."/>
            <person name="Chakraborty S."/>
            <person name="Walawage S.L."/>
            <person name="Vasquez-Gross H.A."/>
            <person name="Cardeno C."/>
            <person name="Famula R."/>
            <person name="Pratt K."/>
            <person name="Kuruganti S."/>
            <person name="Aradhya M.K."/>
            <person name="Leslie C.A."/>
            <person name="Dandekar A.M."/>
            <person name="Salzberg S.L."/>
            <person name="Wegrzyn J.L."/>
            <person name="Langley C.H."/>
            <person name="Neale D.B."/>
        </authorList>
    </citation>
    <scope>NUCLEOTIDE SEQUENCE</scope>
    <source>
        <tissue evidence="6">Leaves</tissue>
    </source>
</reference>
<keyword evidence="3" id="KW-0862">Zinc</keyword>
<name>A0A833X6S2_JUGRE</name>
<reference evidence="6" key="2">
    <citation type="submission" date="2020-03" db="EMBL/GenBank/DDBJ databases">
        <title>Walnut 2.0.</title>
        <authorList>
            <person name="Marrano A."/>
            <person name="Britton M."/>
            <person name="Zimin A.V."/>
            <person name="Zaini P.A."/>
            <person name="Workman R."/>
            <person name="Puiu D."/>
            <person name="Bianco L."/>
            <person name="Allen B.J."/>
            <person name="Troggio M."/>
            <person name="Leslie C.A."/>
            <person name="Timp W."/>
            <person name="Dendekar A."/>
            <person name="Salzberg S.L."/>
            <person name="Neale D.B."/>
        </authorList>
    </citation>
    <scope>NUCLEOTIDE SEQUENCE</scope>
    <source>
        <tissue evidence="6">Leaves</tissue>
    </source>
</reference>
<accession>A0A833X6S2</accession>
<comment type="caution">
    <text evidence="6">The sequence shown here is derived from an EMBL/GenBank/DDBJ whole genome shotgun (WGS) entry which is preliminary data.</text>
</comment>
<dbReference type="SUPFAM" id="SSF90209">
    <property type="entry name" value="Ran binding protein zinc finger-like"/>
    <property type="match status" value="1"/>
</dbReference>
<dbReference type="AlphaFoldDB" id="A0A833X6S2"/>
<evidence type="ECO:0000259" key="5">
    <source>
        <dbReference type="PROSITE" id="PS50199"/>
    </source>
</evidence>
<sequence length="205" mass="23260">MPRKVSYGVDYDEEYDDYEDYDVDYDLDVEDNGNVPQSKQETIKRGIWRCSICTYDNDESLSVCDICGVLRNPLINYGPGSDKKTVEGMCKDSGASKMAKFLFASLPRLIPKKAASFQKQNDVFLKEEGNSSHMHMNMQGQSLFFFISICKDNLMNSIKTFTTCGQHHFNIARFKFDAPSPDDLVFDGLRSSKKVSKGILLLLQI</sequence>
<dbReference type="GO" id="GO:0008270">
    <property type="term" value="F:zinc ion binding"/>
    <property type="evidence" value="ECO:0007669"/>
    <property type="project" value="UniProtKB-KW"/>
</dbReference>
<dbReference type="SMART" id="SM00547">
    <property type="entry name" value="ZnF_RBZ"/>
    <property type="match status" value="1"/>
</dbReference>
<keyword evidence="1" id="KW-0479">Metal-binding</keyword>
<evidence type="ECO:0000256" key="3">
    <source>
        <dbReference type="ARBA" id="ARBA00022833"/>
    </source>
</evidence>
<proteinExistence type="predicted"/>
<dbReference type="PROSITE" id="PS01358">
    <property type="entry name" value="ZF_RANBP2_1"/>
    <property type="match status" value="1"/>
</dbReference>
<evidence type="ECO:0000313" key="6">
    <source>
        <dbReference type="EMBL" id="KAF5461516.1"/>
    </source>
</evidence>
<protein>
    <recommendedName>
        <fullName evidence="5">RanBP2-type domain-containing protein</fullName>
    </recommendedName>
</protein>
<dbReference type="EMBL" id="LIHL02000008">
    <property type="protein sequence ID" value="KAF5461516.1"/>
    <property type="molecule type" value="Genomic_DNA"/>
</dbReference>
<evidence type="ECO:0000256" key="2">
    <source>
        <dbReference type="ARBA" id="ARBA00022771"/>
    </source>
</evidence>